<name>A0ABC8UR43_9AQUA</name>
<evidence type="ECO:0000313" key="2">
    <source>
        <dbReference type="Proteomes" id="UP001642360"/>
    </source>
</evidence>
<proteinExistence type="predicted"/>
<accession>A0ABC8UR43</accession>
<organism evidence="1 2">
    <name type="scientific">Ilex paraguariensis</name>
    <name type="common">yerba mate</name>
    <dbReference type="NCBI Taxonomy" id="185542"/>
    <lineage>
        <taxon>Eukaryota</taxon>
        <taxon>Viridiplantae</taxon>
        <taxon>Streptophyta</taxon>
        <taxon>Embryophyta</taxon>
        <taxon>Tracheophyta</taxon>
        <taxon>Spermatophyta</taxon>
        <taxon>Magnoliopsida</taxon>
        <taxon>eudicotyledons</taxon>
        <taxon>Gunneridae</taxon>
        <taxon>Pentapetalae</taxon>
        <taxon>asterids</taxon>
        <taxon>campanulids</taxon>
        <taxon>Aquifoliales</taxon>
        <taxon>Aquifoliaceae</taxon>
        <taxon>Ilex</taxon>
    </lineage>
</organism>
<dbReference type="AlphaFoldDB" id="A0ABC8UR43"/>
<protein>
    <submittedName>
        <fullName evidence="1">Uncharacterized protein</fullName>
    </submittedName>
</protein>
<reference evidence="1 2" key="1">
    <citation type="submission" date="2024-02" db="EMBL/GenBank/DDBJ databases">
        <authorList>
            <person name="Vignale AGUSTIN F."/>
            <person name="Sosa J E."/>
            <person name="Modenutti C."/>
        </authorList>
    </citation>
    <scope>NUCLEOTIDE SEQUENCE [LARGE SCALE GENOMIC DNA]</scope>
</reference>
<feature type="non-terminal residue" evidence="1">
    <location>
        <position position="1"/>
    </location>
</feature>
<evidence type="ECO:0000313" key="1">
    <source>
        <dbReference type="EMBL" id="CAK9183292.1"/>
    </source>
</evidence>
<gene>
    <name evidence="1" type="ORF">ILEXP_LOCUS53548</name>
</gene>
<keyword evidence="2" id="KW-1185">Reference proteome</keyword>
<comment type="caution">
    <text evidence="1">The sequence shown here is derived from an EMBL/GenBank/DDBJ whole genome shotgun (WGS) entry which is preliminary data.</text>
</comment>
<sequence>NSWIVIFFNLRFTRVFWFSSLCRRFLSSCIQRKGIIFGLSFLLNGLGVFKGLSSKASYLVNAALSNDFSNLPPLIRSDFSALSHHLLIRSASLVPFEDNLSNGLSAR</sequence>
<dbReference type="Proteomes" id="UP001642360">
    <property type="component" value="Unassembled WGS sequence"/>
</dbReference>
<dbReference type="EMBL" id="CAUOFW020008611">
    <property type="protein sequence ID" value="CAK9183292.1"/>
    <property type="molecule type" value="Genomic_DNA"/>
</dbReference>